<name>A0A5M3WVP0_9ACTN</name>
<evidence type="ECO:0000256" key="2">
    <source>
        <dbReference type="ARBA" id="ARBA00007317"/>
    </source>
</evidence>
<dbReference type="InterPro" id="IPR000089">
    <property type="entry name" value="Biotin_lipoyl"/>
</dbReference>
<accession>A0A5M3WVP0</accession>
<dbReference type="Pfam" id="PF00198">
    <property type="entry name" value="2-oxoacid_dh"/>
    <property type="match status" value="1"/>
</dbReference>
<dbReference type="PROSITE" id="PS51826">
    <property type="entry name" value="PSBD"/>
    <property type="match status" value="1"/>
</dbReference>
<organism evidence="7 8">
    <name type="scientific">Acrocarpospora macrocephala</name>
    <dbReference type="NCBI Taxonomy" id="150177"/>
    <lineage>
        <taxon>Bacteria</taxon>
        <taxon>Bacillati</taxon>
        <taxon>Actinomycetota</taxon>
        <taxon>Actinomycetes</taxon>
        <taxon>Streptosporangiales</taxon>
        <taxon>Streptosporangiaceae</taxon>
        <taxon>Acrocarpospora</taxon>
    </lineage>
</organism>
<comment type="cofactor">
    <cofactor evidence="1 4">
        <name>(R)-lipoate</name>
        <dbReference type="ChEBI" id="CHEBI:83088"/>
    </cofactor>
</comment>
<feature type="domain" description="Lipoyl-binding" evidence="5">
    <location>
        <begin position="2"/>
        <end position="77"/>
    </location>
</feature>
<feature type="domain" description="Peripheral subunit-binding (PSBD)" evidence="6">
    <location>
        <begin position="118"/>
        <end position="155"/>
    </location>
</feature>
<dbReference type="InterPro" id="IPR001078">
    <property type="entry name" value="2-oxoacid_DH_actylTfrase"/>
</dbReference>
<dbReference type="Gene3D" id="2.40.50.100">
    <property type="match status" value="1"/>
</dbReference>
<dbReference type="GO" id="GO:0016746">
    <property type="term" value="F:acyltransferase activity"/>
    <property type="evidence" value="ECO:0007669"/>
    <property type="project" value="UniProtKB-KW"/>
</dbReference>
<proteinExistence type="inferred from homology"/>
<dbReference type="SUPFAM" id="SSF47005">
    <property type="entry name" value="Peripheral subunit-binding domain of 2-oxo acid dehydrogenase complex"/>
    <property type="match status" value="1"/>
</dbReference>
<keyword evidence="3 4" id="KW-0450">Lipoyl</keyword>
<dbReference type="AlphaFoldDB" id="A0A5M3WVP0"/>
<evidence type="ECO:0000256" key="1">
    <source>
        <dbReference type="ARBA" id="ARBA00001938"/>
    </source>
</evidence>
<dbReference type="InterPro" id="IPR004167">
    <property type="entry name" value="PSBD"/>
</dbReference>
<comment type="caution">
    <text evidence="7">The sequence shown here is derived from an EMBL/GenBank/DDBJ whole genome shotgun (WGS) entry which is preliminary data.</text>
</comment>
<dbReference type="RefSeq" id="WP_155355660.1">
    <property type="nucleotide sequence ID" value="NZ_BAAAHL010000055.1"/>
</dbReference>
<dbReference type="GO" id="GO:0006086">
    <property type="term" value="P:pyruvate decarboxylation to acetyl-CoA"/>
    <property type="evidence" value="ECO:0007669"/>
    <property type="project" value="InterPro"/>
</dbReference>
<dbReference type="PANTHER" id="PTHR23151:SF90">
    <property type="entry name" value="DIHYDROLIPOYLLYSINE-RESIDUE ACETYLTRANSFERASE COMPONENT OF PYRUVATE DEHYDROGENASE COMPLEX, MITOCHONDRIAL-RELATED"/>
    <property type="match status" value="1"/>
</dbReference>
<dbReference type="Pfam" id="PF02817">
    <property type="entry name" value="E3_binding"/>
    <property type="match status" value="1"/>
</dbReference>
<dbReference type="CDD" id="cd06849">
    <property type="entry name" value="lipoyl_domain"/>
    <property type="match status" value="1"/>
</dbReference>
<dbReference type="Proteomes" id="UP000331127">
    <property type="component" value="Unassembled WGS sequence"/>
</dbReference>
<dbReference type="EMBL" id="BLAE01000019">
    <property type="protein sequence ID" value="GES10208.1"/>
    <property type="molecule type" value="Genomic_DNA"/>
</dbReference>
<keyword evidence="4 7" id="KW-0808">Transferase</keyword>
<dbReference type="Gene3D" id="3.30.559.10">
    <property type="entry name" value="Chloramphenicol acetyltransferase-like domain"/>
    <property type="match status" value="1"/>
</dbReference>
<evidence type="ECO:0000313" key="7">
    <source>
        <dbReference type="EMBL" id="GES10208.1"/>
    </source>
</evidence>
<protein>
    <recommendedName>
        <fullName evidence="4">Dihydrolipoamide acetyltransferase component of pyruvate dehydrogenase complex</fullName>
        <ecNumber evidence="4">2.3.1.-</ecNumber>
    </recommendedName>
</protein>
<dbReference type="SUPFAM" id="SSF51230">
    <property type="entry name" value="Single hybrid motif"/>
    <property type="match status" value="1"/>
</dbReference>
<evidence type="ECO:0000256" key="3">
    <source>
        <dbReference type="ARBA" id="ARBA00022823"/>
    </source>
</evidence>
<dbReference type="PROSITE" id="PS50968">
    <property type="entry name" value="BIOTINYL_LIPOYL"/>
    <property type="match status" value="1"/>
</dbReference>
<dbReference type="PANTHER" id="PTHR23151">
    <property type="entry name" value="DIHYDROLIPOAMIDE ACETYL/SUCCINYL-TRANSFERASE-RELATED"/>
    <property type="match status" value="1"/>
</dbReference>
<comment type="similarity">
    <text evidence="2 4">Belongs to the 2-oxoacid dehydrogenase family.</text>
</comment>
<dbReference type="EC" id="2.3.1.-" evidence="4"/>
<keyword evidence="7" id="KW-0670">Pyruvate</keyword>
<keyword evidence="4" id="KW-0012">Acyltransferase</keyword>
<dbReference type="Gene3D" id="4.10.320.10">
    <property type="entry name" value="E3-binding domain"/>
    <property type="match status" value="1"/>
</dbReference>
<dbReference type="InterPro" id="IPR045257">
    <property type="entry name" value="E2/Pdx1"/>
</dbReference>
<sequence>MATLLRLPEPAAGATSAVVSEWPIAENAPYTVNAAIVVIETEKASIEIEAESDGVLLKRLVPAGTEVAVGTPIALLGSPGEQPSDIDALLTDLGVTSAALVIEEQHEPVQDSTPQRVFASPLARRLARLGGLTIDQINGTGPGGRIVRRDVEEALARATPPPLPAAEPVAPVPAAGYVEVPHSRVRRAIATRLVESKQTTPHFYVRGTARAEQLLAARAQLNRPGSPKISVNDLVIKAVARAHVLVPEMNSMWTPDAVRRFTHVDVAVAVATDTGLVTPVLREVDTMPITAVAETTRRYADSARNGRLRQHELEGGTVTVTNMGMFGTEEFAAIINPPQSSILSVGAARTEPVVDNGAVVPGTTIRFVLSVDHRPIDGTVAARWMAEFLALIENPVRVFA</sequence>
<evidence type="ECO:0000259" key="5">
    <source>
        <dbReference type="PROSITE" id="PS50968"/>
    </source>
</evidence>
<dbReference type="SUPFAM" id="SSF52777">
    <property type="entry name" value="CoA-dependent acyltransferases"/>
    <property type="match status" value="1"/>
</dbReference>
<dbReference type="GO" id="GO:0045254">
    <property type="term" value="C:pyruvate dehydrogenase complex"/>
    <property type="evidence" value="ECO:0007669"/>
    <property type="project" value="InterPro"/>
</dbReference>
<dbReference type="Pfam" id="PF00364">
    <property type="entry name" value="Biotin_lipoyl"/>
    <property type="match status" value="1"/>
</dbReference>
<evidence type="ECO:0000259" key="6">
    <source>
        <dbReference type="PROSITE" id="PS51826"/>
    </source>
</evidence>
<dbReference type="InterPro" id="IPR011053">
    <property type="entry name" value="Single_hybrid_motif"/>
</dbReference>
<evidence type="ECO:0000313" key="8">
    <source>
        <dbReference type="Proteomes" id="UP000331127"/>
    </source>
</evidence>
<keyword evidence="8" id="KW-1185">Reference proteome</keyword>
<dbReference type="InterPro" id="IPR023213">
    <property type="entry name" value="CAT-like_dom_sf"/>
</dbReference>
<dbReference type="OrthoDB" id="9805770at2"/>
<gene>
    <name evidence="7" type="primary">pdhB</name>
    <name evidence="7" type="ORF">Amac_038050</name>
</gene>
<dbReference type="InterPro" id="IPR036625">
    <property type="entry name" value="E3-bd_dom_sf"/>
</dbReference>
<reference evidence="7 8" key="1">
    <citation type="submission" date="2019-10" db="EMBL/GenBank/DDBJ databases">
        <title>Whole genome shotgun sequence of Acrocarpospora macrocephala NBRC 16266.</title>
        <authorList>
            <person name="Ichikawa N."/>
            <person name="Kimura A."/>
            <person name="Kitahashi Y."/>
            <person name="Komaki H."/>
            <person name="Oguchi A."/>
        </authorList>
    </citation>
    <scope>NUCLEOTIDE SEQUENCE [LARGE SCALE GENOMIC DNA]</scope>
    <source>
        <strain evidence="7 8">NBRC 16266</strain>
    </source>
</reference>
<evidence type="ECO:0000256" key="4">
    <source>
        <dbReference type="RuleBase" id="RU003423"/>
    </source>
</evidence>